<reference evidence="4 5" key="1">
    <citation type="submission" date="2014-11" db="EMBL/GenBank/DDBJ databases">
        <title>Mycobacterium setense Manresensis Genome.</title>
        <authorList>
            <person name="Rech G."/>
            <person name="Sumoy L."/>
        </authorList>
    </citation>
    <scope>NUCLEOTIDE SEQUENCE [LARGE SCALE GENOMIC DNA]</scope>
    <source>
        <strain evidence="4 5">Manresensis</strain>
    </source>
</reference>
<dbReference type="Pfam" id="PF00724">
    <property type="entry name" value="Oxidored_FMN"/>
    <property type="match status" value="1"/>
</dbReference>
<sequence>MSSIDQPLTLACGQTLPNRLMKAGLSEQLSDRDHAPTGQLERLYDRWGRSGCALTITGNVTVDRLHMAEPRNVAIEDGRDRDQLCRWARAAKRGGTHIWVQLNHPGRQANPLAGRTRPVAPSDVALAIPGAPRPRALTAREIEATIRRFATAAAVVKDCGFDGVQLHGAHGYLISQFLSPLANRRNDDWGGDLERRMRFPIEVLRAVRAAVGDRFPVGIKLNSADFQRGGFTEDESEKVVTRLAAEQIDLIEISGGTFERPAMMGSIARQSTRDREAYFLTYAERVREHAGDVPLAVTGGFRSRTAMDRALAEGACDIVGIGRPLCIDPQAAQRLLDNAGHHAAAGTPRIAARSLLGRIVDLHAADALLDIQWHTDQIHRMSNGLDPDPDRPWWFSIMTTVRRNGLAAIPRPRRRG</sequence>
<protein>
    <submittedName>
        <fullName evidence="4">NADH:flavin oxidoreductase</fullName>
    </submittedName>
</protein>
<dbReference type="RefSeq" id="WP_039326573.1">
    <property type="nucleotide sequence ID" value="NZ_JTLZ01000012.1"/>
</dbReference>
<dbReference type="InterPro" id="IPR001155">
    <property type="entry name" value="OxRdtase_FMN_N"/>
</dbReference>
<gene>
    <name evidence="4" type="ORF">QQ44_27195</name>
</gene>
<evidence type="ECO:0000313" key="5">
    <source>
        <dbReference type="Proteomes" id="UP000031004"/>
    </source>
</evidence>
<evidence type="ECO:0000313" key="4">
    <source>
        <dbReference type="EMBL" id="KHO20235.1"/>
    </source>
</evidence>
<proteinExistence type="predicted"/>
<dbReference type="Proteomes" id="UP000031004">
    <property type="component" value="Unassembled WGS sequence"/>
</dbReference>
<accession>A0ABR4YND9</accession>
<keyword evidence="1" id="KW-0285">Flavoprotein</keyword>
<name>A0ABR4YND9_9MYCO</name>
<evidence type="ECO:0000259" key="3">
    <source>
        <dbReference type="Pfam" id="PF00724"/>
    </source>
</evidence>
<keyword evidence="2" id="KW-0560">Oxidoreductase</keyword>
<organism evidence="4 5">
    <name type="scientific">Mycolicibacterium setense</name>
    <dbReference type="NCBI Taxonomy" id="431269"/>
    <lineage>
        <taxon>Bacteria</taxon>
        <taxon>Bacillati</taxon>
        <taxon>Actinomycetota</taxon>
        <taxon>Actinomycetes</taxon>
        <taxon>Mycobacteriales</taxon>
        <taxon>Mycobacteriaceae</taxon>
        <taxon>Mycolicibacterium</taxon>
    </lineage>
</organism>
<evidence type="ECO:0000256" key="2">
    <source>
        <dbReference type="ARBA" id="ARBA00023002"/>
    </source>
</evidence>
<dbReference type="CDD" id="cd04733">
    <property type="entry name" value="OYE_like_2_FMN"/>
    <property type="match status" value="1"/>
</dbReference>
<dbReference type="SUPFAM" id="SSF51395">
    <property type="entry name" value="FMN-linked oxidoreductases"/>
    <property type="match status" value="1"/>
</dbReference>
<dbReference type="Gene3D" id="3.20.20.70">
    <property type="entry name" value="Aldolase class I"/>
    <property type="match status" value="1"/>
</dbReference>
<dbReference type="InterPro" id="IPR013785">
    <property type="entry name" value="Aldolase_TIM"/>
</dbReference>
<feature type="domain" description="NADH:flavin oxidoreductase/NADH oxidase N-terminal" evidence="3">
    <location>
        <begin position="6"/>
        <end position="335"/>
    </location>
</feature>
<comment type="caution">
    <text evidence="4">The sequence shown here is derived from an EMBL/GenBank/DDBJ whole genome shotgun (WGS) entry which is preliminary data.</text>
</comment>
<evidence type="ECO:0000256" key="1">
    <source>
        <dbReference type="ARBA" id="ARBA00022630"/>
    </source>
</evidence>
<keyword evidence="5" id="KW-1185">Reference proteome</keyword>
<dbReference type="PANTHER" id="PTHR43656">
    <property type="entry name" value="BINDING OXIDOREDUCTASE, PUTATIVE (AFU_ORTHOLOGUE AFUA_2G08260)-RELATED"/>
    <property type="match status" value="1"/>
</dbReference>
<dbReference type="InterPro" id="IPR051799">
    <property type="entry name" value="NADH_flavin_oxidoreductase"/>
</dbReference>
<dbReference type="PANTHER" id="PTHR43656:SF2">
    <property type="entry name" value="BINDING OXIDOREDUCTASE, PUTATIVE (AFU_ORTHOLOGUE AFUA_2G08260)-RELATED"/>
    <property type="match status" value="1"/>
</dbReference>
<dbReference type="EMBL" id="JTLZ01000012">
    <property type="protein sequence ID" value="KHO20235.1"/>
    <property type="molecule type" value="Genomic_DNA"/>
</dbReference>